<gene>
    <name evidence="1" type="ORF">ACHAWO_007439</name>
</gene>
<keyword evidence="2" id="KW-1185">Reference proteome</keyword>
<protein>
    <submittedName>
        <fullName evidence="1">Uncharacterized protein</fullName>
    </submittedName>
</protein>
<sequence>MVEGTLQSWENEFYYHSAGWIPRLIARVELLEASRSATSIEMGGHVFSDEGAVEAFLKPLNDPNAHRFCADFLALLLLAEPKFETIQQGLDKTAAAMKAHFPSLDVATINLSYKMVYPLRILKLSDKETAQENGGVEWVSGFASHGVIRAWEAGIDATFPVRTHPKPNAVFKAQLNVAGTQCLKYLGSLTPLFKQISGGGMSDKEAWSRGLVFSKQIFDNVALVHAIDLEGTIASKVWASFKTTEMLNVETEEPLAGLTLASASPSGVGRGGPGGDASVADLSTAGAGPANDDLLPGEKVAVGVSLRIGRRGRLNVNFRIIGVSSIAWAEAIVNWGARLDAFVVTNHQLKYLPMAHGRGLFLLPSRGIRGELFSKLFNAWLPGDAVVALHGSVSRSAMLSQLPKPSLFYKRKFSKATHSAFGGVTTSSWHLIHYSCIQLLPPALMTREHYAQTLLQSSLDDTVARTGEAFTFEPCLGQQYIGTVHLRKTGVSLCVYDADGLGPDLSLIASSRFLFFWVRAATVWSKDKSERVLRPIRLYERSSRSGIMRERWSASFDPLRIVNCCTSAASHFSSGKDPLCRFLPSFGILSLSFRRRLSCGNYPSREVRRHPILTPFETSADVRAEAACPDDAEIDLSIWAPLDETPEQAGSRVLLRRFTVCWWADYHSQQARRWLASLHQLKQDYKGVSDCLVCIQACRYFKWPTPGMGELGLY</sequence>
<dbReference type="EMBL" id="JALLPJ020000626">
    <property type="protein sequence ID" value="KAL3787050.1"/>
    <property type="molecule type" value="Genomic_DNA"/>
</dbReference>
<accession>A0ABD3PL14</accession>
<dbReference type="AlphaFoldDB" id="A0ABD3PL14"/>
<organism evidence="1 2">
    <name type="scientific">Cyclotella atomus</name>
    <dbReference type="NCBI Taxonomy" id="382360"/>
    <lineage>
        <taxon>Eukaryota</taxon>
        <taxon>Sar</taxon>
        <taxon>Stramenopiles</taxon>
        <taxon>Ochrophyta</taxon>
        <taxon>Bacillariophyta</taxon>
        <taxon>Coscinodiscophyceae</taxon>
        <taxon>Thalassiosirophycidae</taxon>
        <taxon>Stephanodiscales</taxon>
        <taxon>Stephanodiscaceae</taxon>
        <taxon>Cyclotella</taxon>
    </lineage>
</organism>
<comment type="caution">
    <text evidence="1">The sequence shown here is derived from an EMBL/GenBank/DDBJ whole genome shotgun (WGS) entry which is preliminary data.</text>
</comment>
<name>A0ABD3PL14_9STRA</name>
<proteinExistence type="predicted"/>
<evidence type="ECO:0000313" key="1">
    <source>
        <dbReference type="EMBL" id="KAL3787050.1"/>
    </source>
</evidence>
<reference evidence="1 2" key="1">
    <citation type="submission" date="2024-10" db="EMBL/GenBank/DDBJ databases">
        <title>Updated reference genomes for cyclostephanoid diatoms.</title>
        <authorList>
            <person name="Roberts W.R."/>
            <person name="Alverson A.J."/>
        </authorList>
    </citation>
    <scope>NUCLEOTIDE SEQUENCE [LARGE SCALE GENOMIC DNA]</scope>
    <source>
        <strain evidence="1 2">AJA010-31</strain>
    </source>
</reference>
<dbReference type="Proteomes" id="UP001530400">
    <property type="component" value="Unassembled WGS sequence"/>
</dbReference>
<evidence type="ECO:0000313" key="2">
    <source>
        <dbReference type="Proteomes" id="UP001530400"/>
    </source>
</evidence>